<dbReference type="Gene3D" id="3.20.20.140">
    <property type="entry name" value="Metal-dependent hydrolases"/>
    <property type="match status" value="1"/>
</dbReference>
<accession>A0ABS2EL88</accession>
<dbReference type="NCBIfam" id="TIGR00221">
    <property type="entry name" value="nagA"/>
    <property type="match status" value="1"/>
</dbReference>
<dbReference type="Gene3D" id="2.30.40.10">
    <property type="entry name" value="Urease, subunit C, domain 1"/>
    <property type="match status" value="1"/>
</dbReference>
<dbReference type="InterPro" id="IPR011059">
    <property type="entry name" value="Metal-dep_hydrolase_composite"/>
</dbReference>
<evidence type="ECO:0000256" key="4">
    <source>
        <dbReference type="ARBA" id="ARBA00023277"/>
    </source>
</evidence>
<dbReference type="RefSeq" id="WP_204775729.1">
    <property type="nucleotide sequence ID" value="NZ_JACJJQ010000001.1"/>
</dbReference>
<evidence type="ECO:0000313" key="8">
    <source>
        <dbReference type="Proteomes" id="UP000776629"/>
    </source>
</evidence>
<comment type="similarity">
    <text evidence="1 5">Belongs to the metallo-dependent hydrolases superfamily. NagA family.</text>
</comment>
<evidence type="ECO:0000259" key="6">
    <source>
        <dbReference type="Pfam" id="PF01979"/>
    </source>
</evidence>
<dbReference type="InterPro" id="IPR006680">
    <property type="entry name" value="Amidohydro-rel"/>
</dbReference>
<dbReference type="PANTHER" id="PTHR11113:SF14">
    <property type="entry name" value="N-ACETYLGLUCOSAMINE-6-PHOSPHATE DEACETYLASE"/>
    <property type="match status" value="1"/>
</dbReference>
<comment type="caution">
    <text evidence="7">The sequence shown here is derived from an EMBL/GenBank/DDBJ whole genome shotgun (WGS) entry which is preliminary data.</text>
</comment>
<organism evidence="7 8">
    <name type="scientific">Limosilactobacillus alvi</name>
    <dbReference type="NCBI Taxonomy" id="990412"/>
    <lineage>
        <taxon>Bacteria</taxon>
        <taxon>Bacillati</taxon>
        <taxon>Bacillota</taxon>
        <taxon>Bacilli</taxon>
        <taxon>Lactobacillales</taxon>
        <taxon>Lactobacillaceae</taxon>
        <taxon>Limosilactobacillus</taxon>
    </lineage>
</organism>
<dbReference type="PIRSF" id="PIRSF038994">
    <property type="entry name" value="NagA"/>
    <property type="match status" value="1"/>
</dbReference>
<feature type="domain" description="Amidohydrolase-related" evidence="6">
    <location>
        <begin position="53"/>
        <end position="369"/>
    </location>
</feature>
<gene>
    <name evidence="7" type="primary">nagA</name>
    <name evidence="7" type="ORF">H5993_00015</name>
</gene>
<dbReference type="Pfam" id="PF01979">
    <property type="entry name" value="Amidohydro_1"/>
    <property type="match status" value="1"/>
</dbReference>
<dbReference type="InterPro" id="IPR003764">
    <property type="entry name" value="GlcNAc_6-P_deAcase"/>
</dbReference>
<evidence type="ECO:0000313" key="7">
    <source>
        <dbReference type="EMBL" id="MBM6753153.1"/>
    </source>
</evidence>
<evidence type="ECO:0000256" key="1">
    <source>
        <dbReference type="ARBA" id="ARBA00010716"/>
    </source>
</evidence>
<dbReference type="EC" id="3.5.1.25" evidence="7"/>
<evidence type="ECO:0000256" key="5">
    <source>
        <dbReference type="PIRNR" id="PIRNR038994"/>
    </source>
</evidence>
<name>A0ABS2EL88_9LACO</name>
<dbReference type="InterPro" id="IPR032466">
    <property type="entry name" value="Metal_Hydrolase"/>
</dbReference>
<dbReference type="GO" id="GO:0008448">
    <property type="term" value="F:N-acetylglucosamine-6-phosphate deacetylase activity"/>
    <property type="evidence" value="ECO:0007669"/>
    <property type="project" value="UniProtKB-EC"/>
</dbReference>
<reference evidence="7 8" key="1">
    <citation type="journal article" date="2021" name="Sci. Rep.">
        <title>The distribution of antibiotic resistance genes in chicken gut microbiota commensals.</title>
        <authorList>
            <person name="Juricova H."/>
            <person name="Matiasovicova J."/>
            <person name="Kubasova T."/>
            <person name="Cejkova D."/>
            <person name="Rychlik I."/>
        </authorList>
    </citation>
    <scope>NUCLEOTIDE SEQUENCE [LARGE SCALE GENOMIC DNA]</scope>
    <source>
        <strain evidence="7 8">An810</strain>
    </source>
</reference>
<dbReference type="EMBL" id="JACJJQ010000001">
    <property type="protein sequence ID" value="MBM6753153.1"/>
    <property type="molecule type" value="Genomic_DNA"/>
</dbReference>
<keyword evidence="4 5" id="KW-0119">Carbohydrate metabolism</keyword>
<evidence type="ECO:0000256" key="2">
    <source>
        <dbReference type="ARBA" id="ARBA00022723"/>
    </source>
</evidence>
<dbReference type="Proteomes" id="UP000776629">
    <property type="component" value="Unassembled WGS sequence"/>
</dbReference>
<sequence length="382" mass="41863">MTTVVKHATIYTGTEKIEDGYLRFDQQIQAVGPMADYHPLVSDDQVFDLAGQTIVPGFIDVHSHGGYGFDAMDGNADEIDQMVQKMTANEGVTSYFATTMTQSHENIAHAMVGIKKAATKNPVIQGIHLEGPFVSPLFKGAQPEKYIEGPDLKAFEHWNELAGGMIKLVTYAPENANCAAFERYCLAHGIVLSVGHSNATRAQMKQSLATHVTHLYNAQRELKHREPGVTGHALLEDNIYTEIIADSFHVYADMIKLAYQLKGADKMELVTDSMRAKGMPEGVSELGGQKVIVQDQQARLENGHLAGSVLQFPNAFRNIIKFTGCSIADAVKMASGNQAREFNLTQKGTLEVGKDADLNVLDSELNLVQTFSFGRSFNPENN</sequence>
<keyword evidence="8" id="KW-1185">Reference proteome</keyword>
<dbReference type="SUPFAM" id="SSF51556">
    <property type="entry name" value="Metallo-dependent hydrolases"/>
    <property type="match status" value="1"/>
</dbReference>
<keyword evidence="3 5" id="KW-0378">Hydrolase</keyword>
<dbReference type="PANTHER" id="PTHR11113">
    <property type="entry name" value="N-ACETYLGLUCOSAMINE-6-PHOSPHATE DEACETYLASE"/>
    <property type="match status" value="1"/>
</dbReference>
<dbReference type="CDD" id="cd00854">
    <property type="entry name" value="NagA"/>
    <property type="match status" value="1"/>
</dbReference>
<evidence type="ECO:0000256" key="3">
    <source>
        <dbReference type="ARBA" id="ARBA00022801"/>
    </source>
</evidence>
<keyword evidence="2" id="KW-0479">Metal-binding</keyword>
<dbReference type="SUPFAM" id="SSF51338">
    <property type="entry name" value="Composite domain of metallo-dependent hydrolases"/>
    <property type="match status" value="1"/>
</dbReference>
<proteinExistence type="inferred from homology"/>
<protein>
    <submittedName>
        <fullName evidence="7">N-acetylglucosamine-6-phosphate deacetylase</fullName>
        <ecNumber evidence="7">3.5.1.25</ecNumber>
    </submittedName>
</protein>